<evidence type="ECO:0000313" key="1">
    <source>
        <dbReference type="EnsemblPlants" id="QL10p011837:mrna"/>
    </source>
</evidence>
<sequence length="69" mass="7674">METSVAILYCIEISAPNLEYFGHLGHRLELHINYAPPRLLDVRIGGHSSVPLSSALCPLITQKSQNFKL</sequence>
<reference evidence="1" key="2">
    <citation type="submission" date="2021-01" db="UniProtKB">
        <authorList>
            <consortium name="EnsemblPlants"/>
        </authorList>
    </citation>
    <scope>IDENTIFICATION</scope>
</reference>
<keyword evidence="2" id="KW-1185">Reference proteome</keyword>
<reference evidence="1 2" key="1">
    <citation type="journal article" date="2016" name="G3 (Bethesda)">
        <title>First Draft Assembly and Annotation of the Genome of a California Endemic Oak Quercus lobata Nee (Fagaceae).</title>
        <authorList>
            <person name="Sork V.L."/>
            <person name="Fitz-Gibbon S.T."/>
            <person name="Puiu D."/>
            <person name="Crepeau M."/>
            <person name="Gugger P.F."/>
            <person name="Sherman R."/>
            <person name="Stevens K."/>
            <person name="Langley C.H."/>
            <person name="Pellegrini M."/>
            <person name="Salzberg S.L."/>
        </authorList>
    </citation>
    <scope>NUCLEOTIDE SEQUENCE [LARGE SCALE GENOMIC DNA]</scope>
    <source>
        <strain evidence="1 2">cv. SW786</strain>
    </source>
</reference>
<accession>A0A7N2MPL8</accession>
<dbReference type="AlphaFoldDB" id="A0A7N2MPL8"/>
<dbReference type="Gramene" id="QL10p011837:mrna">
    <property type="protein sequence ID" value="QL10p011837:mrna"/>
    <property type="gene ID" value="QL10p011837"/>
</dbReference>
<protein>
    <submittedName>
        <fullName evidence="1">Uncharacterized protein</fullName>
    </submittedName>
</protein>
<dbReference type="Proteomes" id="UP000594261">
    <property type="component" value="Chromosome 10"/>
</dbReference>
<proteinExistence type="predicted"/>
<name>A0A7N2MPL8_QUELO</name>
<dbReference type="EnsemblPlants" id="QL10p011837:mrna">
    <property type="protein sequence ID" value="QL10p011837:mrna"/>
    <property type="gene ID" value="QL10p011837"/>
</dbReference>
<organism evidence="1 2">
    <name type="scientific">Quercus lobata</name>
    <name type="common">Valley oak</name>
    <dbReference type="NCBI Taxonomy" id="97700"/>
    <lineage>
        <taxon>Eukaryota</taxon>
        <taxon>Viridiplantae</taxon>
        <taxon>Streptophyta</taxon>
        <taxon>Embryophyta</taxon>
        <taxon>Tracheophyta</taxon>
        <taxon>Spermatophyta</taxon>
        <taxon>Magnoliopsida</taxon>
        <taxon>eudicotyledons</taxon>
        <taxon>Gunneridae</taxon>
        <taxon>Pentapetalae</taxon>
        <taxon>rosids</taxon>
        <taxon>fabids</taxon>
        <taxon>Fagales</taxon>
        <taxon>Fagaceae</taxon>
        <taxon>Quercus</taxon>
    </lineage>
</organism>
<dbReference type="EMBL" id="LRBV02000010">
    <property type="status" value="NOT_ANNOTATED_CDS"/>
    <property type="molecule type" value="Genomic_DNA"/>
</dbReference>
<evidence type="ECO:0000313" key="2">
    <source>
        <dbReference type="Proteomes" id="UP000594261"/>
    </source>
</evidence>
<dbReference type="InParanoid" id="A0A7N2MPL8"/>